<dbReference type="Proteomes" id="UP001362999">
    <property type="component" value="Unassembled WGS sequence"/>
</dbReference>
<gene>
    <name evidence="2" type="ORF">R3P38DRAFT_2960496</name>
</gene>
<dbReference type="SUPFAM" id="SSF81383">
    <property type="entry name" value="F-box domain"/>
    <property type="match status" value="1"/>
</dbReference>
<proteinExistence type="predicted"/>
<evidence type="ECO:0008006" key="4">
    <source>
        <dbReference type="Google" id="ProtNLM"/>
    </source>
</evidence>
<feature type="coiled-coil region" evidence="1">
    <location>
        <begin position="11"/>
        <end position="45"/>
    </location>
</feature>
<dbReference type="InterPro" id="IPR036047">
    <property type="entry name" value="F-box-like_dom_sf"/>
</dbReference>
<dbReference type="Gene3D" id="3.80.10.10">
    <property type="entry name" value="Ribonuclease Inhibitor"/>
    <property type="match status" value="1"/>
</dbReference>
<accession>A0AAW0B823</accession>
<evidence type="ECO:0000256" key="1">
    <source>
        <dbReference type="SAM" id="Coils"/>
    </source>
</evidence>
<dbReference type="SUPFAM" id="SSF52047">
    <property type="entry name" value="RNI-like"/>
    <property type="match status" value="1"/>
</dbReference>
<dbReference type="Gene3D" id="1.20.1280.50">
    <property type="match status" value="1"/>
</dbReference>
<reference evidence="2 3" key="1">
    <citation type="journal article" date="2024" name="J Genomics">
        <title>Draft genome sequencing and assembly of Favolaschia claudopus CIRM-BRFM 2984 isolated from oak limbs.</title>
        <authorList>
            <person name="Navarro D."/>
            <person name="Drula E."/>
            <person name="Chaduli D."/>
            <person name="Cazenave R."/>
            <person name="Ahrendt S."/>
            <person name="Wang J."/>
            <person name="Lipzen A."/>
            <person name="Daum C."/>
            <person name="Barry K."/>
            <person name="Grigoriev I.V."/>
            <person name="Favel A."/>
            <person name="Rosso M.N."/>
            <person name="Martin F."/>
        </authorList>
    </citation>
    <scope>NUCLEOTIDE SEQUENCE [LARGE SCALE GENOMIC DNA]</scope>
    <source>
        <strain evidence="2 3">CIRM-BRFM 2984</strain>
    </source>
</reference>
<evidence type="ECO:0000313" key="2">
    <source>
        <dbReference type="EMBL" id="KAK7022322.1"/>
    </source>
</evidence>
<keyword evidence="3" id="KW-1185">Reference proteome</keyword>
<comment type="caution">
    <text evidence="2">The sequence shown here is derived from an EMBL/GenBank/DDBJ whole genome shotgun (WGS) entry which is preliminary data.</text>
</comment>
<organism evidence="2 3">
    <name type="scientific">Favolaschia claudopus</name>
    <dbReference type="NCBI Taxonomy" id="2862362"/>
    <lineage>
        <taxon>Eukaryota</taxon>
        <taxon>Fungi</taxon>
        <taxon>Dikarya</taxon>
        <taxon>Basidiomycota</taxon>
        <taxon>Agaricomycotina</taxon>
        <taxon>Agaricomycetes</taxon>
        <taxon>Agaricomycetidae</taxon>
        <taxon>Agaricales</taxon>
        <taxon>Marasmiineae</taxon>
        <taxon>Mycenaceae</taxon>
        <taxon>Favolaschia</taxon>
    </lineage>
</organism>
<dbReference type="EMBL" id="JAWWNJ010000037">
    <property type="protein sequence ID" value="KAK7022322.1"/>
    <property type="molecule type" value="Genomic_DNA"/>
</dbReference>
<dbReference type="AlphaFoldDB" id="A0AAW0B823"/>
<name>A0AAW0B823_9AGAR</name>
<evidence type="ECO:0000313" key="3">
    <source>
        <dbReference type="Proteomes" id="UP001362999"/>
    </source>
</evidence>
<keyword evidence="1" id="KW-0175">Coiled coil</keyword>
<protein>
    <recommendedName>
        <fullName evidence="4">F-box domain-containing protein</fullName>
    </recommendedName>
</protein>
<feature type="non-terminal residue" evidence="2">
    <location>
        <position position="422"/>
    </location>
</feature>
<sequence>MSSKAALRKCVKDIASAIERQKNVIEREEKRLKDLIHSLREAQRHFKAFSPVARLPDEILSIIFQLCDGPGYASAAPPCAPLLLTHVCYQWRDIALSCPFLWTSVSFHARTGGKKYAKLVSAWLGRSQALPLEIRLSGFVSDGTKKALEQHASRVRTLEIRGVFPVGTFLEHMISFSSLRTLKLFGATNVTISDYLHSLESAPLLTELGITSVDVETGEGLIEVIHTSLKVLNLEEDECSCPSFILRYLTLPALDSLTLVRGKGTNVHLRDFFSRSSPPLKHLSIGGFEDATQIDLGYLGFVPSLVDLSMACEGFDGVPIVCARMTSGSAPSLRHLTVANHSCSLGPRDGKKLPSLLAEYRCFCPHLELIRFEYFACGLLQQTLDQVERFTRGGMLHVHLSSLPLSQWREVNEISCSCSRCR</sequence>
<dbReference type="InterPro" id="IPR032675">
    <property type="entry name" value="LRR_dom_sf"/>
</dbReference>